<feature type="region of interest" description="Disordered" evidence="1">
    <location>
        <begin position="1"/>
        <end position="34"/>
    </location>
</feature>
<protein>
    <recommendedName>
        <fullName evidence="4">p-aminobenzoate N-oxygenase AurF</fullName>
    </recommendedName>
</protein>
<dbReference type="AlphaFoldDB" id="A0A7Z7I2Y7"/>
<dbReference type="Proteomes" id="UP000219522">
    <property type="component" value="Unassembled WGS sequence"/>
</dbReference>
<evidence type="ECO:0000313" key="2">
    <source>
        <dbReference type="EMBL" id="SOE54157.1"/>
    </source>
</evidence>
<name>A0A7Z7I2Y7_9BURK</name>
<evidence type="ECO:0000256" key="1">
    <source>
        <dbReference type="SAM" id="MobiDB-lite"/>
    </source>
</evidence>
<dbReference type="SUPFAM" id="SSF47240">
    <property type="entry name" value="Ferritin-like"/>
    <property type="match status" value="1"/>
</dbReference>
<keyword evidence="3" id="KW-1185">Reference proteome</keyword>
<proteinExistence type="predicted"/>
<accession>A0A7Z7I2Y7</accession>
<gene>
    <name evidence="2" type="ORF">SAMN05446927_0774</name>
</gene>
<evidence type="ECO:0008006" key="4">
    <source>
        <dbReference type="Google" id="ProtNLM"/>
    </source>
</evidence>
<comment type="caution">
    <text evidence="2">The sequence shown here is derived from an EMBL/GenBank/DDBJ whole genome shotgun (WGS) entry which is preliminary data.</text>
</comment>
<sequence length="339" mass="38092">MYAASSASLPASTDISSPGSVHTGVDSRQPAGRPRVESARYAKCVEVSKRVRWDIERDVLRHREFDFTKKFLPDGLSFVDRLPFLTVIERRVLSQIQGRSYANIFGLVERFIGAKMLEVSRDHWLGDQIALEALVRFTDEELKHQELFRRIETMIGAGMPDGYIFAPQPDDVASVVLGKSTWSVLALTCLIELFTQVHYRASIEPDNEISPLFKDVFLFHWKEESQHAILDELEWVRENAKLTSQARDEAVDDLIALVGAVDEILQSQSAADARYFIGLCDRPMTEVEIETVATTVLAAYRFQYIVSGVQIQRFSETLNAMISPTQALRIGAALAPILG</sequence>
<dbReference type="EMBL" id="OCSU01000001">
    <property type="protein sequence ID" value="SOE54157.1"/>
    <property type="molecule type" value="Genomic_DNA"/>
</dbReference>
<evidence type="ECO:0000313" key="3">
    <source>
        <dbReference type="Proteomes" id="UP000219522"/>
    </source>
</evidence>
<feature type="compositionally biased region" description="Polar residues" evidence="1">
    <location>
        <begin position="1"/>
        <end position="20"/>
    </location>
</feature>
<reference evidence="2 3" key="1">
    <citation type="submission" date="2017-09" db="EMBL/GenBank/DDBJ databases">
        <authorList>
            <person name="Varghese N."/>
            <person name="Submissions S."/>
        </authorList>
    </citation>
    <scope>NUCLEOTIDE SEQUENCE [LARGE SCALE GENOMIC DNA]</scope>
    <source>
        <strain evidence="2 3">OK806</strain>
    </source>
</reference>
<organism evidence="2 3">
    <name type="scientific">Caballeronia arationis</name>
    <dbReference type="NCBI Taxonomy" id="1777142"/>
    <lineage>
        <taxon>Bacteria</taxon>
        <taxon>Pseudomonadati</taxon>
        <taxon>Pseudomonadota</taxon>
        <taxon>Betaproteobacteria</taxon>
        <taxon>Burkholderiales</taxon>
        <taxon>Burkholderiaceae</taxon>
        <taxon>Caballeronia</taxon>
    </lineage>
</organism>
<dbReference type="RefSeq" id="WP_062640278.1">
    <property type="nucleotide sequence ID" value="NZ_FCOG02000079.1"/>
</dbReference>
<dbReference type="InterPro" id="IPR009078">
    <property type="entry name" value="Ferritin-like_SF"/>
</dbReference>